<dbReference type="GO" id="GO:0003779">
    <property type="term" value="F:actin binding"/>
    <property type="evidence" value="ECO:0007669"/>
    <property type="project" value="InterPro"/>
</dbReference>
<feature type="compositionally biased region" description="Basic and acidic residues" evidence="2">
    <location>
        <begin position="1180"/>
        <end position="1192"/>
    </location>
</feature>
<dbReference type="GO" id="GO:0030036">
    <property type="term" value="P:actin cytoskeleton organization"/>
    <property type="evidence" value="ECO:0007669"/>
    <property type="project" value="InterPro"/>
</dbReference>
<evidence type="ECO:0000256" key="1">
    <source>
        <dbReference type="SAM" id="Coils"/>
    </source>
</evidence>
<dbReference type="Pfam" id="PF06367">
    <property type="entry name" value="Drf_FH3"/>
    <property type="match status" value="1"/>
</dbReference>
<dbReference type="Gene3D" id="1.20.58.2220">
    <property type="entry name" value="Formin, FH2 domain"/>
    <property type="match status" value="1"/>
</dbReference>
<dbReference type="SMART" id="SM00498">
    <property type="entry name" value="FH2"/>
    <property type="match status" value="1"/>
</dbReference>
<feature type="region of interest" description="Disordered" evidence="2">
    <location>
        <begin position="627"/>
        <end position="665"/>
    </location>
</feature>
<feature type="domain" description="GBD/FH3" evidence="3">
    <location>
        <begin position="25"/>
        <end position="383"/>
    </location>
</feature>
<feature type="region of interest" description="Disordered" evidence="2">
    <location>
        <begin position="502"/>
        <end position="535"/>
    </location>
</feature>
<reference evidence="5" key="1">
    <citation type="submission" date="2022-10" db="EMBL/GenBank/DDBJ databases">
        <title>Novel sulphate-reducing endosymbionts in the free-living metamonad Anaeramoeba.</title>
        <authorList>
            <person name="Jerlstrom-Hultqvist J."/>
            <person name="Cepicka I."/>
            <person name="Gallot-Lavallee L."/>
            <person name="Salas-Leiva D."/>
            <person name="Curtis B.A."/>
            <person name="Zahonova K."/>
            <person name="Pipaliya S."/>
            <person name="Dacks J."/>
            <person name="Roger A.J."/>
        </authorList>
    </citation>
    <scope>NUCLEOTIDE SEQUENCE</scope>
    <source>
        <strain evidence="5">BMAN</strain>
    </source>
</reference>
<dbReference type="PANTHER" id="PTHR45725:SF1">
    <property type="entry name" value="DISHEVELLED ASSOCIATED ACTIVATOR OF MORPHOGENESIS, ISOFORM D"/>
    <property type="match status" value="1"/>
</dbReference>
<comment type="caution">
    <text evidence="5">The sequence shown here is derived from an EMBL/GenBank/DDBJ whole genome shotgun (WGS) entry which is preliminary data.</text>
</comment>
<feature type="region of interest" description="Disordered" evidence="2">
    <location>
        <begin position="679"/>
        <end position="810"/>
    </location>
</feature>
<dbReference type="SMART" id="SM01139">
    <property type="entry name" value="Drf_FH3"/>
    <property type="match status" value="1"/>
</dbReference>
<dbReference type="PROSITE" id="PS51232">
    <property type="entry name" value="GBD_FH3"/>
    <property type="match status" value="1"/>
</dbReference>
<feature type="coiled-coil region" evidence="1">
    <location>
        <begin position="1079"/>
        <end position="1141"/>
    </location>
</feature>
<feature type="compositionally biased region" description="Basic and acidic residues" evidence="2">
    <location>
        <begin position="634"/>
        <end position="646"/>
    </location>
</feature>
<dbReference type="InterPro" id="IPR010473">
    <property type="entry name" value="GTPase-bd"/>
</dbReference>
<dbReference type="SUPFAM" id="SSF48371">
    <property type="entry name" value="ARM repeat"/>
    <property type="match status" value="1"/>
</dbReference>
<keyword evidence="6" id="KW-1185">Reference proteome</keyword>
<keyword evidence="1" id="KW-0175">Coiled coil</keyword>
<feature type="compositionally biased region" description="Pro residues" evidence="2">
    <location>
        <begin position="697"/>
        <end position="796"/>
    </location>
</feature>
<evidence type="ECO:0000313" key="6">
    <source>
        <dbReference type="Proteomes" id="UP001149090"/>
    </source>
</evidence>
<dbReference type="InterPro" id="IPR010472">
    <property type="entry name" value="FH3_dom"/>
</dbReference>
<dbReference type="InterPro" id="IPR016024">
    <property type="entry name" value="ARM-type_fold"/>
</dbReference>
<feature type="compositionally biased region" description="Basic residues" evidence="2">
    <location>
        <begin position="512"/>
        <end position="523"/>
    </location>
</feature>
<evidence type="ECO:0000256" key="2">
    <source>
        <dbReference type="SAM" id="MobiDB-lite"/>
    </source>
</evidence>
<dbReference type="SUPFAM" id="SSF101447">
    <property type="entry name" value="Formin homology 2 domain (FH2 domain)"/>
    <property type="match status" value="1"/>
</dbReference>
<dbReference type="OrthoDB" id="1668162at2759"/>
<evidence type="ECO:0000313" key="5">
    <source>
        <dbReference type="EMBL" id="KAJ5075930.1"/>
    </source>
</evidence>
<evidence type="ECO:0000259" key="3">
    <source>
        <dbReference type="PROSITE" id="PS51232"/>
    </source>
</evidence>
<dbReference type="InterPro" id="IPR015425">
    <property type="entry name" value="FH2_Formin"/>
</dbReference>
<feature type="region of interest" description="Disordered" evidence="2">
    <location>
        <begin position="1180"/>
        <end position="1215"/>
    </location>
</feature>
<dbReference type="InterPro" id="IPR014768">
    <property type="entry name" value="GBD/FH3_dom"/>
</dbReference>
<dbReference type="InterPro" id="IPR042201">
    <property type="entry name" value="FH2_Formin_sf"/>
</dbReference>
<protein>
    <submittedName>
        <fullName evidence="5">Protein diaphanous</fullName>
    </submittedName>
</protein>
<accession>A0A9Q0LQ94</accession>
<feature type="coiled-coil region" evidence="1">
    <location>
        <begin position="448"/>
        <end position="497"/>
    </location>
</feature>
<dbReference type="SMART" id="SM01140">
    <property type="entry name" value="Drf_GBD"/>
    <property type="match status" value="1"/>
</dbReference>
<feature type="region of interest" description="Disordered" evidence="2">
    <location>
        <begin position="1230"/>
        <end position="1259"/>
    </location>
</feature>
<dbReference type="Gene3D" id="1.20.58.630">
    <property type="match status" value="1"/>
</dbReference>
<feature type="compositionally biased region" description="Basic residues" evidence="2">
    <location>
        <begin position="1193"/>
        <end position="1204"/>
    </location>
</feature>
<dbReference type="InterPro" id="IPR051425">
    <property type="entry name" value="Formin_Homology"/>
</dbReference>
<dbReference type="PANTHER" id="PTHR45725">
    <property type="entry name" value="FORMIN HOMOLOGY 2 FAMILY MEMBER"/>
    <property type="match status" value="1"/>
</dbReference>
<dbReference type="Gene3D" id="6.10.30.30">
    <property type="match status" value="1"/>
</dbReference>
<dbReference type="Pfam" id="PF06371">
    <property type="entry name" value="Drf_GBD"/>
    <property type="match status" value="1"/>
</dbReference>
<dbReference type="Gene3D" id="1.25.10.10">
    <property type="entry name" value="Leucine-rich Repeat Variant"/>
    <property type="match status" value="1"/>
</dbReference>
<evidence type="ECO:0000259" key="4">
    <source>
        <dbReference type="PROSITE" id="PS51444"/>
    </source>
</evidence>
<gene>
    <name evidence="5" type="ORF">M0811_06792</name>
</gene>
<dbReference type="InterPro" id="IPR011989">
    <property type="entry name" value="ARM-like"/>
</dbReference>
<organism evidence="5 6">
    <name type="scientific">Anaeramoeba ignava</name>
    <name type="common">Anaerobic marine amoeba</name>
    <dbReference type="NCBI Taxonomy" id="1746090"/>
    <lineage>
        <taxon>Eukaryota</taxon>
        <taxon>Metamonada</taxon>
        <taxon>Anaeramoebidae</taxon>
        <taxon>Anaeramoeba</taxon>
    </lineage>
</organism>
<dbReference type="OMA" id="SLEFRMH"/>
<dbReference type="PROSITE" id="PS51444">
    <property type="entry name" value="FH2"/>
    <property type="match status" value="1"/>
</dbReference>
<feature type="domain" description="FH2" evidence="4">
    <location>
        <begin position="798"/>
        <end position="1198"/>
    </location>
</feature>
<name>A0A9Q0LQ94_ANAIG</name>
<dbReference type="Pfam" id="PF02181">
    <property type="entry name" value="FH2"/>
    <property type="match status" value="1"/>
</dbReference>
<sequence>MGNCAAKPKTNLEKSTSIMALDELPPLPPPKELAEKFESFISQLNLPSEKIDGIRLLPDQNKWLLVCQKEHKDEIKEEKETPQHFISVLNGEYSKDDIVNLRVCLTNLEMDFVSQFIKGKGHEALLEVYQYEQQKAKATQESVAHAELIRSLKALMNNSIGLQAVLKTPNSINILINSVDSTNIKIRAFTLELLAAVTLVPPHGYQLVAAAMENFKKSRGKIIEEIIVKELFNGEKNGFAVVRICMLFINALLFQGDFDQRINYRFKFIQYGLNDLINKFSDNLLESDDELNRQITIFKDSRDEDNEKLMNGFGTFEVNVSDIREMISKLDVAIFNPIPEERITHFLQLITYLTHATHFDPQSVWKTFKSFLENSIELSSKTNDFRSLIAFGNELFDLQQKMQKSRDSEVSNQMNKTKIQELQRDLGDRGADAISSLDTIEKELVSSLTSIAEQKSKISEKLKQKQRKHELRTEELHKGLEKDIKRYKKEIVTLKKQMIDGINPNQAQKLAPSKRSKSHRAHRNNNNNNQNEIELDIEDESEDFKLKSDSQANTYEDTTWIDQDQTYEVATDLSEDEFEAQLKKDFIEKHKPEIESQFKNEFFEQHKEEIEKKLVEEIEINNQKISQQITKQKTIIEEEKKKKETESEGLSKTITNLKEKLEEKKSSIEKLKNDLKKLQENMSIDEIEEKVNENSGGPPPPTGGPPPPMGGPPPPMGGPPPPMGGPPPPMGGPPPPMGGPPPPMGGPPPPMGGPPPPMGGPPPPMGGPPPPMGGPPPPMGAGPPPPMGGPPIPMGPPKKKSVKPKQPMKNLHWDKIPPIKIDNTLWKDLDEDEIEFQEDDFVESFAKKIIPPPNPKENNGNGGDVVVEQPKKQKIQLIDGKKSTNIALVLPSFKMSNEEIKIAIFEVDENKLTEHNISTLQSSIPTDEEMESLKNFEGDKNDLFESEQFLLEIIQVPRLKQRIESMFFKKQFPQLMEDIVPNINALKNATEQLKTSKNFQRFLEIILAFGNFMNGGSRQGGAYGFRLDTLLKLKDTKGTSNPRINLLHWIVDFIENKEPDVIKFPEELKDSENASKVSLDDLRSNITEVSKHLSALEKELPFHEEPANENDKFGEKMREFFDDAKNQFDKIQDDFQNAQTQYEEILSHFGETNPKTKPEEFYGNLFRFIQDFLTAIKDNKQRKEQQERELKKQQNKGRRAKKGGAHQNKEISQDEKGVMDSIIADMRNGTAFKISRESTTRKISKLKQTERQPPPPQIADFRMHLKKVNRNNLK</sequence>
<dbReference type="EMBL" id="JAPDFW010000063">
    <property type="protein sequence ID" value="KAJ5075930.1"/>
    <property type="molecule type" value="Genomic_DNA"/>
</dbReference>
<proteinExistence type="predicted"/>
<dbReference type="AlphaFoldDB" id="A0A9Q0LQ94"/>
<dbReference type="Proteomes" id="UP001149090">
    <property type="component" value="Unassembled WGS sequence"/>
</dbReference>
<dbReference type="GO" id="GO:0031267">
    <property type="term" value="F:small GTPase binding"/>
    <property type="evidence" value="ECO:0007669"/>
    <property type="project" value="InterPro"/>
</dbReference>